<dbReference type="Proteomes" id="UP000748756">
    <property type="component" value="Unassembled WGS sequence"/>
</dbReference>
<gene>
    <name evidence="2" type="ORF">BG015_009938</name>
</gene>
<proteinExistence type="predicted"/>
<sequence length="159" mass="17521">MDNGDGGDSGDDRNLDNDDSSDDDGYKGKSGQYSVYTITYKRILHPELLGQMVNTRSLIKNAQRSLNDGKALISSSNSATMTFNHKRHVIGAFLNVGYRLPVTSLPVPWREGVRYGRDDRGGPTKVKKWHSSRAGMDLVEKFEEATIASKPADAELAKC</sequence>
<keyword evidence="3" id="KW-1185">Reference proteome</keyword>
<dbReference type="AlphaFoldDB" id="A0A9P5RY78"/>
<evidence type="ECO:0000256" key="1">
    <source>
        <dbReference type="SAM" id="MobiDB-lite"/>
    </source>
</evidence>
<feature type="region of interest" description="Disordered" evidence="1">
    <location>
        <begin position="1"/>
        <end position="28"/>
    </location>
</feature>
<evidence type="ECO:0000313" key="2">
    <source>
        <dbReference type="EMBL" id="KAF9148332.1"/>
    </source>
</evidence>
<comment type="caution">
    <text evidence="2">The sequence shown here is derived from an EMBL/GenBank/DDBJ whole genome shotgun (WGS) entry which is preliminary data.</text>
</comment>
<protein>
    <submittedName>
        <fullName evidence="2">Uncharacterized protein</fullName>
    </submittedName>
</protein>
<evidence type="ECO:0000313" key="3">
    <source>
        <dbReference type="Proteomes" id="UP000748756"/>
    </source>
</evidence>
<reference evidence="2" key="1">
    <citation type="journal article" date="2020" name="Fungal Divers.">
        <title>Resolving the Mortierellaceae phylogeny through synthesis of multi-gene phylogenetics and phylogenomics.</title>
        <authorList>
            <person name="Vandepol N."/>
            <person name="Liber J."/>
            <person name="Desiro A."/>
            <person name="Na H."/>
            <person name="Kennedy M."/>
            <person name="Barry K."/>
            <person name="Grigoriev I.V."/>
            <person name="Miller A.N."/>
            <person name="O'Donnell K."/>
            <person name="Stajich J.E."/>
            <person name="Bonito G."/>
        </authorList>
    </citation>
    <scope>NUCLEOTIDE SEQUENCE</scope>
    <source>
        <strain evidence="2">NRRL 6426</strain>
    </source>
</reference>
<accession>A0A9P5RY78</accession>
<dbReference type="EMBL" id="JAAAUQ010000676">
    <property type="protein sequence ID" value="KAF9148332.1"/>
    <property type="molecule type" value="Genomic_DNA"/>
</dbReference>
<name>A0A9P5RY78_9FUNG</name>
<organism evidence="2 3">
    <name type="scientific">Linnemannia schmuckeri</name>
    <dbReference type="NCBI Taxonomy" id="64567"/>
    <lineage>
        <taxon>Eukaryota</taxon>
        <taxon>Fungi</taxon>
        <taxon>Fungi incertae sedis</taxon>
        <taxon>Mucoromycota</taxon>
        <taxon>Mortierellomycotina</taxon>
        <taxon>Mortierellomycetes</taxon>
        <taxon>Mortierellales</taxon>
        <taxon>Mortierellaceae</taxon>
        <taxon>Linnemannia</taxon>
    </lineage>
</organism>